<accession>A0A6S6U631</accession>
<evidence type="ECO:0000313" key="1">
    <source>
        <dbReference type="EMBL" id="CAA6827185.1"/>
    </source>
</evidence>
<name>A0A6S6U631_9BACT</name>
<proteinExistence type="predicted"/>
<sequence length="49" mass="6214">RLELYFLFIEQTEDPQAKRFWRDRADLEKATLLFWKKYYVKENKNEQSK</sequence>
<dbReference type="EMBL" id="CACVAZ010000218">
    <property type="protein sequence ID" value="CAA6827185.1"/>
    <property type="molecule type" value="Genomic_DNA"/>
</dbReference>
<feature type="non-terminal residue" evidence="1">
    <location>
        <position position="1"/>
    </location>
</feature>
<reference evidence="1" key="1">
    <citation type="submission" date="2020-01" db="EMBL/GenBank/DDBJ databases">
        <authorList>
            <person name="Meier V. D."/>
            <person name="Meier V D."/>
        </authorList>
    </citation>
    <scope>NUCLEOTIDE SEQUENCE</scope>
    <source>
        <strain evidence="1">HLG_WM_MAG_02</strain>
    </source>
</reference>
<organism evidence="1">
    <name type="scientific">uncultured Sulfurovum sp</name>
    <dbReference type="NCBI Taxonomy" id="269237"/>
    <lineage>
        <taxon>Bacteria</taxon>
        <taxon>Pseudomonadati</taxon>
        <taxon>Campylobacterota</taxon>
        <taxon>Epsilonproteobacteria</taxon>
        <taxon>Campylobacterales</taxon>
        <taxon>Sulfurovaceae</taxon>
        <taxon>Sulfurovum</taxon>
        <taxon>environmental samples</taxon>
    </lineage>
</organism>
<dbReference type="AlphaFoldDB" id="A0A6S6U631"/>
<protein>
    <submittedName>
        <fullName evidence="1">Uncharacterized protein</fullName>
    </submittedName>
</protein>
<gene>
    <name evidence="1" type="ORF">HELGO_WM26967</name>
</gene>